<keyword evidence="9" id="KW-0472">Membrane</keyword>
<evidence type="ECO:0000256" key="1">
    <source>
        <dbReference type="ARBA" id="ARBA00004383"/>
    </source>
</evidence>
<evidence type="ECO:0000256" key="9">
    <source>
        <dbReference type="ARBA" id="ARBA00023136"/>
    </source>
</evidence>
<dbReference type="Gene3D" id="3.30.2420.10">
    <property type="entry name" value="TonB"/>
    <property type="match status" value="1"/>
</dbReference>
<keyword evidence="8" id="KW-1133">Transmembrane helix</keyword>
<comment type="caution">
    <text evidence="11">The sequence shown here is derived from an EMBL/GenBank/DDBJ whole genome shotgun (WGS) entry which is preliminary data.</text>
</comment>
<keyword evidence="3" id="KW-0813">Transport</keyword>
<comment type="similarity">
    <text evidence="2">Belongs to the TonB family.</text>
</comment>
<keyword evidence="4" id="KW-1003">Cell membrane</keyword>
<keyword evidence="7" id="KW-0653">Protein transport</keyword>
<dbReference type="RefSeq" id="WP_284099687.1">
    <property type="nucleotide sequence ID" value="NZ_JARRAF010000004.1"/>
</dbReference>
<feature type="domain" description="TonB C-terminal" evidence="10">
    <location>
        <begin position="23"/>
        <end position="119"/>
    </location>
</feature>
<evidence type="ECO:0000313" key="12">
    <source>
        <dbReference type="Proteomes" id="UP001172778"/>
    </source>
</evidence>
<dbReference type="Pfam" id="PF03544">
    <property type="entry name" value="TonB_C"/>
    <property type="match status" value="2"/>
</dbReference>
<evidence type="ECO:0000313" key="11">
    <source>
        <dbReference type="EMBL" id="MDK2123396.1"/>
    </source>
</evidence>
<accession>A0ABT7DTI7</accession>
<dbReference type="PANTHER" id="PTHR33446">
    <property type="entry name" value="PROTEIN TONB-RELATED"/>
    <property type="match status" value="1"/>
</dbReference>
<comment type="subcellular location">
    <subcellularLocation>
        <location evidence="1">Cell inner membrane</location>
        <topology evidence="1">Single-pass membrane protein</topology>
        <orientation evidence="1">Periplasmic side</orientation>
    </subcellularLocation>
</comment>
<evidence type="ECO:0000256" key="2">
    <source>
        <dbReference type="ARBA" id="ARBA00006555"/>
    </source>
</evidence>
<keyword evidence="12" id="KW-1185">Reference proteome</keyword>
<dbReference type="PANTHER" id="PTHR33446:SF2">
    <property type="entry name" value="PROTEIN TONB"/>
    <property type="match status" value="1"/>
</dbReference>
<evidence type="ECO:0000256" key="8">
    <source>
        <dbReference type="ARBA" id="ARBA00022989"/>
    </source>
</evidence>
<dbReference type="Proteomes" id="UP001172778">
    <property type="component" value="Unassembled WGS sequence"/>
</dbReference>
<sequence>MKPQQCLGVAAMWVSSVCFADGAPRQISYPREFTLPEYPAEAVAARLEGEVTLKFKVNETGLPKALEVVDSVPKGRFDPAVLIVASRWKFAPMGEGCVPLVPDRMVKVGFRLEGSQPKVSVRVLPVAAGPALDPTGTPLMARTISKTPPYYPAEALDQGIKGKVDVAVLIGPAGEITEAILAYAEPDRTFDKAALESLRQWRFEPFIDQGVAKPYAACVSLQFKTKE</sequence>
<keyword evidence="5" id="KW-0997">Cell inner membrane</keyword>
<evidence type="ECO:0000256" key="6">
    <source>
        <dbReference type="ARBA" id="ARBA00022692"/>
    </source>
</evidence>
<keyword evidence="6" id="KW-0812">Transmembrane</keyword>
<dbReference type="SUPFAM" id="SSF74653">
    <property type="entry name" value="TolA/TonB C-terminal domain"/>
    <property type="match status" value="2"/>
</dbReference>
<proteinExistence type="inferred from homology"/>
<evidence type="ECO:0000256" key="3">
    <source>
        <dbReference type="ARBA" id="ARBA00022448"/>
    </source>
</evidence>
<reference evidence="11" key="1">
    <citation type="submission" date="2023-03" db="EMBL/GenBank/DDBJ databases">
        <title>Chitinimonas shenzhenensis gen. nov., sp. nov., a novel member of family Burkholderiaceae isolated from activated sludge collected in Shen Zhen, China.</title>
        <authorList>
            <person name="Wang X."/>
        </authorList>
    </citation>
    <scope>NUCLEOTIDE SEQUENCE</scope>
    <source>
        <strain evidence="11">DQS-5</strain>
    </source>
</reference>
<dbReference type="NCBIfam" id="TIGR01352">
    <property type="entry name" value="tonB_Cterm"/>
    <property type="match status" value="2"/>
</dbReference>
<protein>
    <submittedName>
        <fullName evidence="11">Energy transducer TonB</fullName>
    </submittedName>
</protein>
<evidence type="ECO:0000259" key="10">
    <source>
        <dbReference type="PROSITE" id="PS52015"/>
    </source>
</evidence>
<evidence type="ECO:0000256" key="7">
    <source>
        <dbReference type="ARBA" id="ARBA00022927"/>
    </source>
</evidence>
<dbReference type="PROSITE" id="PS52015">
    <property type="entry name" value="TONB_CTD"/>
    <property type="match status" value="2"/>
</dbReference>
<dbReference type="EMBL" id="JARRAF010000004">
    <property type="protein sequence ID" value="MDK2123396.1"/>
    <property type="molecule type" value="Genomic_DNA"/>
</dbReference>
<gene>
    <name evidence="11" type="ORF">PZA18_04940</name>
</gene>
<feature type="domain" description="TonB C-terminal" evidence="10">
    <location>
        <begin position="136"/>
        <end position="227"/>
    </location>
</feature>
<organism evidence="11 12">
    <name type="scientific">Parachitinimonas caeni</name>
    <dbReference type="NCBI Taxonomy" id="3031301"/>
    <lineage>
        <taxon>Bacteria</taxon>
        <taxon>Pseudomonadati</taxon>
        <taxon>Pseudomonadota</taxon>
        <taxon>Betaproteobacteria</taxon>
        <taxon>Neisseriales</taxon>
        <taxon>Chitinibacteraceae</taxon>
        <taxon>Parachitinimonas</taxon>
    </lineage>
</organism>
<dbReference type="Gene3D" id="3.30.1150.10">
    <property type="match status" value="1"/>
</dbReference>
<evidence type="ECO:0000256" key="5">
    <source>
        <dbReference type="ARBA" id="ARBA00022519"/>
    </source>
</evidence>
<dbReference type="InterPro" id="IPR006260">
    <property type="entry name" value="TonB/TolA_C"/>
</dbReference>
<dbReference type="InterPro" id="IPR051045">
    <property type="entry name" value="TonB-dependent_transducer"/>
</dbReference>
<evidence type="ECO:0000256" key="4">
    <source>
        <dbReference type="ARBA" id="ARBA00022475"/>
    </source>
</evidence>
<dbReference type="InterPro" id="IPR037682">
    <property type="entry name" value="TonB_C"/>
</dbReference>
<name>A0ABT7DTI7_9NEIS</name>